<evidence type="ECO:0000256" key="4">
    <source>
        <dbReference type="ARBA" id="ARBA00022679"/>
    </source>
</evidence>
<evidence type="ECO:0000256" key="9">
    <source>
        <dbReference type="SAM" id="Phobius"/>
    </source>
</evidence>
<accession>A0A290Z953</accession>
<sequence>MDDHPSGAQPSGRLDRLLTRIGVTGPFARDCLLAVVVAALSAGMLLVLFEVDLPSSPILFSATRKIAISALVLAQALLLCLRRVAPLPLMAAMAVTQAAVTIATPDAASVRGLAPFVAAITLGSLLPVRRAVAVAAAASALELVITVGALALGRVSSLPGMVVGFALEPELPSTPLTALLGHATASLLTFVGGVFVGNYFATQRRYALLLRLRADEAEREQRARIASAIGEERARMARELHDVAAHHLSGMVVQASAVERLIDRDPAAAKEGVVWLRGQGRETLDNLRAVVGVLRGGADGEDAPVPGLEALDGLVRTATDLGARVELVREGPERPVPPIADIALYRVVQESLSNARQHAPGAPVRISLRYLPRKVELEVVNDRPRQPGGGPGSGVGLIGMRERAQLIGAAFTAAPTAAGGWCVMVGLPT</sequence>
<keyword evidence="5" id="KW-0547">Nucleotide-binding</keyword>
<keyword evidence="6 11" id="KW-0418">Kinase</keyword>
<evidence type="ECO:0000256" key="7">
    <source>
        <dbReference type="ARBA" id="ARBA00022840"/>
    </source>
</evidence>
<evidence type="ECO:0000256" key="6">
    <source>
        <dbReference type="ARBA" id="ARBA00022777"/>
    </source>
</evidence>
<dbReference type="InterPro" id="IPR036890">
    <property type="entry name" value="HATPase_C_sf"/>
</dbReference>
<keyword evidence="8" id="KW-0902">Two-component regulatory system</keyword>
<dbReference type="GO" id="GO:0005524">
    <property type="term" value="F:ATP binding"/>
    <property type="evidence" value="ECO:0007669"/>
    <property type="project" value="UniProtKB-KW"/>
</dbReference>
<gene>
    <name evidence="11" type="ORF">CNX65_21355</name>
</gene>
<dbReference type="PANTHER" id="PTHR24421:SF10">
    <property type="entry name" value="NITRATE_NITRITE SENSOR PROTEIN NARQ"/>
    <property type="match status" value="1"/>
</dbReference>
<dbReference type="CDD" id="cd16917">
    <property type="entry name" value="HATPase_UhpB-NarQ-NarX-like"/>
    <property type="match status" value="1"/>
</dbReference>
<keyword evidence="12" id="KW-1185">Reference proteome</keyword>
<name>A0A290Z953_9PSEU</name>
<keyword evidence="3" id="KW-0597">Phosphoprotein</keyword>
<organism evidence="11 12">
    <name type="scientific">Actinosynnema pretiosum</name>
    <dbReference type="NCBI Taxonomy" id="42197"/>
    <lineage>
        <taxon>Bacteria</taxon>
        <taxon>Bacillati</taxon>
        <taxon>Actinomycetota</taxon>
        <taxon>Actinomycetes</taxon>
        <taxon>Pseudonocardiales</taxon>
        <taxon>Pseudonocardiaceae</taxon>
        <taxon>Actinosynnema</taxon>
    </lineage>
</organism>
<dbReference type="Gene3D" id="3.30.565.10">
    <property type="entry name" value="Histidine kinase-like ATPase, C-terminal domain"/>
    <property type="match status" value="1"/>
</dbReference>
<feature type="transmembrane region" description="Helical" evidence="9">
    <location>
        <begin position="31"/>
        <end position="49"/>
    </location>
</feature>
<evidence type="ECO:0000256" key="2">
    <source>
        <dbReference type="ARBA" id="ARBA00012438"/>
    </source>
</evidence>
<feature type="transmembrane region" description="Helical" evidence="9">
    <location>
        <begin position="140"/>
        <end position="167"/>
    </location>
</feature>
<dbReference type="SUPFAM" id="SSF55874">
    <property type="entry name" value="ATPase domain of HSP90 chaperone/DNA topoisomerase II/histidine kinase"/>
    <property type="match status" value="1"/>
</dbReference>
<feature type="domain" description="Signal transduction histidine kinase subgroup 3 dimerisation and phosphoacceptor" evidence="10">
    <location>
        <begin position="232"/>
        <end position="296"/>
    </location>
</feature>
<dbReference type="Gene3D" id="1.20.5.1930">
    <property type="match status" value="1"/>
</dbReference>
<dbReference type="GO" id="GO:0046983">
    <property type="term" value="F:protein dimerization activity"/>
    <property type="evidence" value="ECO:0007669"/>
    <property type="project" value="InterPro"/>
</dbReference>
<dbReference type="GO" id="GO:0016020">
    <property type="term" value="C:membrane"/>
    <property type="evidence" value="ECO:0007669"/>
    <property type="project" value="InterPro"/>
</dbReference>
<comment type="catalytic activity">
    <reaction evidence="1">
        <text>ATP + protein L-histidine = ADP + protein N-phospho-L-histidine.</text>
        <dbReference type="EC" id="2.7.13.3"/>
    </reaction>
</comment>
<dbReference type="InterPro" id="IPR011712">
    <property type="entry name" value="Sig_transdc_His_kin_sub3_dim/P"/>
</dbReference>
<evidence type="ECO:0000256" key="3">
    <source>
        <dbReference type="ARBA" id="ARBA00022553"/>
    </source>
</evidence>
<dbReference type="GO" id="GO:0000155">
    <property type="term" value="F:phosphorelay sensor kinase activity"/>
    <property type="evidence" value="ECO:0007669"/>
    <property type="project" value="InterPro"/>
</dbReference>
<evidence type="ECO:0000313" key="12">
    <source>
        <dbReference type="Proteomes" id="UP000218505"/>
    </source>
</evidence>
<feature type="transmembrane region" description="Helical" evidence="9">
    <location>
        <begin position="406"/>
        <end position="427"/>
    </location>
</feature>
<keyword evidence="9" id="KW-0812">Transmembrane</keyword>
<evidence type="ECO:0000313" key="11">
    <source>
        <dbReference type="EMBL" id="ATE55515.1"/>
    </source>
</evidence>
<dbReference type="Proteomes" id="UP000218505">
    <property type="component" value="Chromosome"/>
</dbReference>
<dbReference type="PANTHER" id="PTHR24421">
    <property type="entry name" value="NITRATE/NITRITE SENSOR PROTEIN NARX-RELATED"/>
    <property type="match status" value="1"/>
</dbReference>
<keyword evidence="9" id="KW-0472">Membrane</keyword>
<dbReference type="InterPro" id="IPR050482">
    <property type="entry name" value="Sensor_HK_TwoCompSys"/>
</dbReference>
<protein>
    <recommendedName>
        <fullName evidence="2">histidine kinase</fullName>
        <ecNumber evidence="2">2.7.13.3</ecNumber>
    </recommendedName>
</protein>
<dbReference type="KEGG" id="apre:CNX65_21355"/>
<evidence type="ECO:0000256" key="5">
    <source>
        <dbReference type="ARBA" id="ARBA00022741"/>
    </source>
</evidence>
<dbReference type="EC" id="2.7.13.3" evidence="2"/>
<evidence type="ECO:0000259" key="10">
    <source>
        <dbReference type="Pfam" id="PF07730"/>
    </source>
</evidence>
<dbReference type="AlphaFoldDB" id="A0A290Z953"/>
<evidence type="ECO:0000256" key="1">
    <source>
        <dbReference type="ARBA" id="ARBA00000085"/>
    </source>
</evidence>
<evidence type="ECO:0000256" key="8">
    <source>
        <dbReference type="ARBA" id="ARBA00023012"/>
    </source>
</evidence>
<keyword evidence="7" id="KW-0067">ATP-binding</keyword>
<dbReference type="RefSeq" id="WP_096495348.1">
    <property type="nucleotide sequence ID" value="NZ_CP023445.1"/>
</dbReference>
<feature type="transmembrane region" description="Helical" evidence="9">
    <location>
        <begin position="110"/>
        <end position="128"/>
    </location>
</feature>
<reference evidence="11" key="1">
    <citation type="submission" date="2017-09" db="EMBL/GenBank/DDBJ databases">
        <title>Complete Genome Sequence of ansamitocin-producing Bacterium Actinosynnema pretiosum X47.</title>
        <authorList>
            <person name="Cao G."/>
            <person name="Zong G."/>
            <person name="Zhong C."/>
            <person name="Fu J."/>
        </authorList>
    </citation>
    <scope>NUCLEOTIDE SEQUENCE [LARGE SCALE GENOMIC DNA]</scope>
    <source>
        <strain evidence="11">X47</strain>
    </source>
</reference>
<dbReference type="EMBL" id="CP023445">
    <property type="protein sequence ID" value="ATE55515.1"/>
    <property type="molecule type" value="Genomic_DNA"/>
</dbReference>
<keyword evidence="4" id="KW-0808">Transferase</keyword>
<feature type="transmembrane region" description="Helical" evidence="9">
    <location>
        <begin position="179"/>
        <end position="201"/>
    </location>
</feature>
<keyword evidence="9" id="KW-1133">Transmembrane helix</keyword>
<proteinExistence type="predicted"/>
<dbReference type="Pfam" id="PF07730">
    <property type="entry name" value="HisKA_3"/>
    <property type="match status" value="1"/>
</dbReference>